<proteinExistence type="inferred from homology"/>
<accession>A0A060T5K3</accession>
<evidence type="ECO:0000256" key="10">
    <source>
        <dbReference type="ARBA" id="ARBA00022982"/>
    </source>
</evidence>
<evidence type="ECO:0000256" key="14">
    <source>
        <dbReference type="ARBA" id="ARBA00031222"/>
    </source>
</evidence>
<dbReference type="PANTHER" id="PTHR15224">
    <property type="entry name" value="NADH DEHYDROGENASE [UBIQUINONE] IRON-SULFUR PROTEIN 5"/>
    <property type="match status" value="1"/>
</dbReference>
<dbReference type="GO" id="GO:0005758">
    <property type="term" value="C:mitochondrial intermembrane space"/>
    <property type="evidence" value="ECO:0007669"/>
    <property type="project" value="UniProtKB-SubCell"/>
</dbReference>
<evidence type="ECO:0000256" key="2">
    <source>
        <dbReference type="ARBA" id="ARBA00004569"/>
    </source>
</evidence>
<dbReference type="PANTHER" id="PTHR15224:SF1">
    <property type="entry name" value="NADH DEHYDROGENASE [UBIQUINONE] IRON-SULFUR PROTEIN 5"/>
    <property type="match status" value="1"/>
</dbReference>
<evidence type="ECO:0000256" key="11">
    <source>
        <dbReference type="ARBA" id="ARBA00023128"/>
    </source>
</evidence>
<dbReference type="CDD" id="cd24141">
    <property type="entry name" value="NDUFS5-like"/>
    <property type="match status" value="1"/>
</dbReference>
<keyword evidence="8" id="KW-0679">Respiratory chain</keyword>
<evidence type="ECO:0000313" key="17">
    <source>
        <dbReference type="EMBL" id="CDP34162.1"/>
    </source>
</evidence>
<evidence type="ECO:0000256" key="6">
    <source>
        <dbReference type="ARBA" id="ARBA00013482"/>
    </source>
</evidence>
<protein>
    <recommendedName>
        <fullName evidence="6">NADH dehydrogenase [ubiquinone] iron-sulfur protein 5</fullName>
    </recommendedName>
    <alternativeName>
        <fullName evidence="14">Complex I-15 kDa</fullName>
    </alternativeName>
    <alternativeName>
        <fullName evidence="15">NADH-ubiquinone oxidoreductase 15 kDa subunit</fullName>
    </alternativeName>
</protein>
<comment type="function">
    <text evidence="1">Accessory subunit of the mitochondrial membrane respiratory chain NADH dehydrogenase (Complex I), that is believed not to be involved in catalysis. Complex I functions in the transfer of electrons from NADH to the respiratory chain. The immediate electron acceptor for the enzyme is believed to be ubiquinone.</text>
</comment>
<comment type="similarity">
    <text evidence="4">Belongs to the complex I NDUFS5 subunit family.</text>
</comment>
<evidence type="ECO:0000256" key="1">
    <source>
        <dbReference type="ARBA" id="ARBA00003195"/>
    </source>
</evidence>
<evidence type="ECO:0000256" key="16">
    <source>
        <dbReference type="PIRSR" id="PIRSR619342-50"/>
    </source>
</evidence>
<dbReference type="AlphaFoldDB" id="A0A060T5K3"/>
<keyword evidence="7" id="KW-0813">Transport</keyword>
<keyword evidence="9" id="KW-0999">Mitochondrion inner membrane</keyword>
<keyword evidence="13 16" id="KW-1015">Disulfide bond</keyword>
<evidence type="ECO:0000256" key="9">
    <source>
        <dbReference type="ARBA" id="ARBA00022792"/>
    </source>
</evidence>
<dbReference type="GO" id="GO:0032981">
    <property type="term" value="P:mitochondrial respiratory chain complex I assembly"/>
    <property type="evidence" value="ECO:0007669"/>
    <property type="project" value="TreeGrafter"/>
</dbReference>
<comment type="subunit">
    <text evidence="5">Mammalian complex I is composed of 45 different subunits. This is a component of the iron-sulfur (IP) fragment of the enzyme.</text>
</comment>
<evidence type="ECO:0000256" key="7">
    <source>
        <dbReference type="ARBA" id="ARBA00022448"/>
    </source>
</evidence>
<dbReference type="InterPro" id="IPR019342">
    <property type="entry name" value="NADH_UbQ_OxRdtase_FeS-su5"/>
</dbReference>
<feature type="disulfide bond" evidence="16">
    <location>
        <begin position="13"/>
        <end position="45"/>
    </location>
</feature>
<keyword evidence="12" id="KW-0472">Membrane</keyword>
<gene>
    <name evidence="17" type="ORF">GNLVRS02_ARAD1C06116g</name>
</gene>
<keyword evidence="10" id="KW-0249">Electron transport</keyword>
<dbReference type="PhylomeDB" id="A0A060T5K3"/>
<name>A0A060T5K3_BLAAD</name>
<comment type="subcellular location">
    <subcellularLocation>
        <location evidence="3">Mitochondrion inner membrane</location>
        <topology evidence="3">Peripheral membrane protein</topology>
    </subcellularLocation>
    <subcellularLocation>
        <location evidence="2">Mitochondrion intermembrane space</location>
    </subcellularLocation>
</comment>
<dbReference type="GO" id="GO:0005743">
    <property type="term" value="C:mitochondrial inner membrane"/>
    <property type="evidence" value="ECO:0007669"/>
    <property type="project" value="UniProtKB-SubCell"/>
</dbReference>
<keyword evidence="11" id="KW-0496">Mitochondrion</keyword>
<reference evidence="17" key="2">
    <citation type="submission" date="2014-06" db="EMBL/GenBank/DDBJ databases">
        <title>The complete genome of Blastobotrys (Arxula) adeninivorans LS3 - a yeast of biotechnological interest.</title>
        <authorList>
            <person name="Kunze G."/>
            <person name="Gaillardin C."/>
            <person name="Czernicka M."/>
            <person name="Durrens P."/>
            <person name="Martin T."/>
            <person name="Boer E."/>
            <person name="Gabaldon T."/>
            <person name="Cruz J."/>
            <person name="Talla E."/>
            <person name="Marck C."/>
            <person name="Goffeau A."/>
            <person name="Barbe V."/>
            <person name="Baret P."/>
            <person name="Baronian K."/>
            <person name="Beier S."/>
            <person name="Bleykasten C."/>
            <person name="Bode R."/>
            <person name="Casaregola S."/>
            <person name="Despons L."/>
            <person name="Fairhead C."/>
            <person name="Giersberg M."/>
            <person name="Gierski P."/>
            <person name="Hahnel U."/>
            <person name="Hartmann A."/>
            <person name="Jankowska D."/>
            <person name="Jubin C."/>
            <person name="Jung P."/>
            <person name="Lafontaine I."/>
            <person name="Leh-Louis V."/>
            <person name="Lemaire M."/>
            <person name="Marcet-Houben M."/>
            <person name="Mascher M."/>
            <person name="Morel G."/>
            <person name="Richard G.-F."/>
            <person name="Riechen J."/>
            <person name="Sacerdot C."/>
            <person name="Sarkar A."/>
            <person name="Savel G."/>
            <person name="Schacherer J."/>
            <person name="Sherman D."/>
            <person name="Straub M.-L."/>
            <person name="Stein N."/>
            <person name="Thierry A."/>
            <person name="Trautwein-Schult A."/>
            <person name="Westhof E."/>
            <person name="Worch S."/>
            <person name="Dujon B."/>
            <person name="Souciet J.-L."/>
            <person name="Wincker P."/>
            <person name="Scholz U."/>
            <person name="Neuveglise N."/>
        </authorList>
    </citation>
    <scope>NUCLEOTIDE SEQUENCE</scope>
    <source>
        <strain evidence="17">LS3</strain>
    </source>
</reference>
<organism evidence="17">
    <name type="scientific">Blastobotrys adeninivorans</name>
    <name type="common">Yeast</name>
    <name type="synonym">Arxula adeninivorans</name>
    <dbReference type="NCBI Taxonomy" id="409370"/>
    <lineage>
        <taxon>Eukaryota</taxon>
        <taxon>Fungi</taxon>
        <taxon>Dikarya</taxon>
        <taxon>Ascomycota</taxon>
        <taxon>Saccharomycotina</taxon>
        <taxon>Dipodascomycetes</taxon>
        <taxon>Dipodascales</taxon>
        <taxon>Trichomonascaceae</taxon>
        <taxon>Blastobotrys</taxon>
    </lineage>
</organism>
<evidence type="ECO:0000256" key="15">
    <source>
        <dbReference type="ARBA" id="ARBA00032739"/>
    </source>
</evidence>
<sequence>MPGLGINGQMARCFPEWQSFVECYTSKRTTDTKQCKPMAEDYEECLHHRKEKARALQINAELNRQKSEDKSFDIATTKKFTVEQLGLVNN</sequence>
<dbReference type="EMBL" id="HG937693">
    <property type="protein sequence ID" value="CDP34162.1"/>
    <property type="molecule type" value="Genomic_DNA"/>
</dbReference>
<evidence type="ECO:0000256" key="12">
    <source>
        <dbReference type="ARBA" id="ARBA00023136"/>
    </source>
</evidence>
<evidence type="ECO:0000256" key="4">
    <source>
        <dbReference type="ARBA" id="ARBA00007372"/>
    </source>
</evidence>
<evidence type="ECO:0000256" key="13">
    <source>
        <dbReference type="ARBA" id="ARBA00023157"/>
    </source>
</evidence>
<reference evidence="17" key="1">
    <citation type="submission" date="2014-02" db="EMBL/GenBank/DDBJ databases">
        <authorList>
            <person name="Genoscope - CEA"/>
        </authorList>
    </citation>
    <scope>NUCLEOTIDE SEQUENCE</scope>
    <source>
        <strain evidence="17">LS3</strain>
    </source>
</reference>
<evidence type="ECO:0000256" key="5">
    <source>
        <dbReference type="ARBA" id="ARBA00011261"/>
    </source>
</evidence>
<feature type="disulfide bond" evidence="16">
    <location>
        <begin position="23"/>
        <end position="35"/>
    </location>
</feature>
<evidence type="ECO:0000256" key="3">
    <source>
        <dbReference type="ARBA" id="ARBA00004637"/>
    </source>
</evidence>
<evidence type="ECO:0000256" key="8">
    <source>
        <dbReference type="ARBA" id="ARBA00022660"/>
    </source>
</evidence>